<feature type="domain" description="HTH arsR-type" evidence="2">
    <location>
        <begin position="226"/>
        <end position="307"/>
    </location>
</feature>
<dbReference type="RefSeq" id="WP_019687086.1">
    <property type="nucleotide sequence ID" value="NZ_CP023711.1"/>
</dbReference>
<dbReference type="SMART" id="SM00418">
    <property type="entry name" value="HTH_ARSR"/>
    <property type="match status" value="1"/>
</dbReference>
<dbReference type="Pfam" id="PF01022">
    <property type="entry name" value="HTH_5"/>
    <property type="match status" value="1"/>
</dbReference>
<accession>A0A378XWR6</accession>
<dbReference type="Proteomes" id="UP000254400">
    <property type="component" value="Unassembled WGS sequence"/>
</dbReference>
<gene>
    <name evidence="3" type="primary">arsR5</name>
    <name evidence="3" type="ORF">NCTC10343_02334</name>
</gene>
<dbReference type="GeneID" id="93345735"/>
<evidence type="ECO:0000313" key="3">
    <source>
        <dbReference type="EMBL" id="SUA69476.1"/>
    </source>
</evidence>
<keyword evidence="1" id="KW-0238">DNA-binding</keyword>
<dbReference type="InterPro" id="IPR011991">
    <property type="entry name" value="ArsR-like_HTH"/>
</dbReference>
<dbReference type="InterPro" id="IPR036390">
    <property type="entry name" value="WH_DNA-bd_sf"/>
</dbReference>
<dbReference type="AlphaFoldDB" id="A0A378XWR6"/>
<evidence type="ECO:0000256" key="1">
    <source>
        <dbReference type="ARBA" id="ARBA00023125"/>
    </source>
</evidence>
<name>A0A378XWR6_PAEPO</name>
<reference evidence="3 4" key="1">
    <citation type="submission" date="2018-06" db="EMBL/GenBank/DDBJ databases">
        <authorList>
            <consortium name="Pathogen Informatics"/>
            <person name="Doyle S."/>
        </authorList>
    </citation>
    <scope>NUCLEOTIDE SEQUENCE [LARGE SCALE GENOMIC DNA]</scope>
    <source>
        <strain evidence="3 4">NCTC10343</strain>
    </source>
</reference>
<dbReference type="CDD" id="cd00090">
    <property type="entry name" value="HTH_ARSR"/>
    <property type="match status" value="1"/>
</dbReference>
<dbReference type="SUPFAM" id="SSF46785">
    <property type="entry name" value="Winged helix' DNA-binding domain"/>
    <property type="match status" value="1"/>
</dbReference>
<sequence>MSHDVNAPYDVHVAYGPVFELLSSLHTFICRKAYKKTDLIASRWADQVRGTLSPRLSALLESMEINADWKIIYGLVCMLSDQGGVEEVVDRLESQSLQELKQQASAYGIPLSDDMENLRKLALQLLSGWNEEYFRHVDTSILSGLELEAECRKREENAYSSMERVDRITNGFRFEPSAGLTQVLLVPQYHFQPMNIIYRFGSLLLCHYSGGVYVQEDDFLSPQEYRMIRSLGEKSRLKILKYLYQSQSPRTFIEIVRHLKLSKGITHDHIFKLRAAGFIHAHFDGETLLGYSARLTAVDEMHESILGYMERR</sequence>
<dbReference type="GO" id="GO:0003677">
    <property type="term" value="F:DNA binding"/>
    <property type="evidence" value="ECO:0007669"/>
    <property type="project" value="UniProtKB-KW"/>
</dbReference>
<dbReference type="GO" id="GO:0003700">
    <property type="term" value="F:DNA-binding transcription factor activity"/>
    <property type="evidence" value="ECO:0007669"/>
    <property type="project" value="InterPro"/>
</dbReference>
<evidence type="ECO:0000313" key="4">
    <source>
        <dbReference type="Proteomes" id="UP000254400"/>
    </source>
</evidence>
<dbReference type="Gene3D" id="1.10.10.10">
    <property type="entry name" value="Winged helix-like DNA-binding domain superfamily/Winged helix DNA-binding domain"/>
    <property type="match status" value="1"/>
</dbReference>
<dbReference type="InterPro" id="IPR036388">
    <property type="entry name" value="WH-like_DNA-bd_sf"/>
</dbReference>
<protein>
    <submittedName>
        <fullName evidence="3">Transcriptional regulator, ArsR family</fullName>
    </submittedName>
</protein>
<dbReference type="InterPro" id="IPR001845">
    <property type="entry name" value="HTH_ArsR_DNA-bd_dom"/>
</dbReference>
<evidence type="ECO:0000259" key="2">
    <source>
        <dbReference type="SMART" id="SM00418"/>
    </source>
</evidence>
<proteinExistence type="predicted"/>
<organism evidence="3 4">
    <name type="scientific">Paenibacillus polymyxa</name>
    <name type="common">Bacillus polymyxa</name>
    <dbReference type="NCBI Taxonomy" id="1406"/>
    <lineage>
        <taxon>Bacteria</taxon>
        <taxon>Bacillati</taxon>
        <taxon>Bacillota</taxon>
        <taxon>Bacilli</taxon>
        <taxon>Bacillales</taxon>
        <taxon>Paenibacillaceae</taxon>
        <taxon>Paenibacillus</taxon>
    </lineage>
</organism>
<dbReference type="EMBL" id="UGSC01000001">
    <property type="protein sequence ID" value="SUA69476.1"/>
    <property type="molecule type" value="Genomic_DNA"/>
</dbReference>